<reference evidence="2" key="1">
    <citation type="submission" date="2022-01" db="EMBL/GenBank/DDBJ databases">
        <authorList>
            <person name="King R."/>
        </authorList>
    </citation>
    <scope>NUCLEOTIDE SEQUENCE</scope>
</reference>
<name>A0A9P0H259_NEZVI</name>
<dbReference type="GO" id="GO:0042796">
    <property type="term" value="P:snRNA transcription by RNA polymerase III"/>
    <property type="evidence" value="ECO:0007669"/>
    <property type="project" value="TreeGrafter"/>
</dbReference>
<proteinExistence type="predicted"/>
<dbReference type="PANTHER" id="PTHR15131:SF3">
    <property type="entry name" value="SNRNA-ACTIVATING PROTEIN COMPLEX SUBUNIT 1"/>
    <property type="match status" value="1"/>
</dbReference>
<dbReference type="AlphaFoldDB" id="A0A9P0H259"/>
<evidence type="ECO:0008006" key="4">
    <source>
        <dbReference type="Google" id="ProtNLM"/>
    </source>
</evidence>
<dbReference type="OrthoDB" id="20127at2759"/>
<evidence type="ECO:0000256" key="1">
    <source>
        <dbReference type="SAM" id="MobiDB-lite"/>
    </source>
</evidence>
<dbReference type="Proteomes" id="UP001152798">
    <property type="component" value="Chromosome 3"/>
</dbReference>
<feature type="compositionally biased region" description="Basic and acidic residues" evidence="1">
    <location>
        <begin position="265"/>
        <end position="279"/>
    </location>
</feature>
<dbReference type="PANTHER" id="PTHR15131">
    <property type="entry name" value="SMALL NUCLEAR RNA ACTIVATING COMPLEX, POLYPEPTIDE 1"/>
    <property type="match status" value="1"/>
</dbReference>
<dbReference type="InterPro" id="IPR019188">
    <property type="entry name" value="SNAPC1"/>
</dbReference>
<dbReference type="GO" id="GO:0042795">
    <property type="term" value="P:snRNA transcription by RNA polymerase II"/>
    <property type="evidence" value="ECO:0007669"/>
    <property type="project" value="TreeGrafter"/>
</dbReference>
<evidence type="ECO:0000313" key="3">
    <source>
        <dbReference type="Proteomes" id="UP001152798"/>
    </source>
</evidence>
<dbReference type="Pfam" id="PF09808">
    <property type="entry name" value="SNAPC1"/>
    <property type="match status" value="1"/>
</dbReference>
<accession>A0A9P0H259</accession>
<sequence length="291" mass="33827">MCEVLLTSVQEDFDSLIYKYSLLRSYDFEDFTKIWNEMKFFYVYCGRPTELEMRFFTQHVLTFAKNMILNKGASEWDRVGALYLLHCLYYTQPLLKAVEIRINHIDLKELVQFVESVRANSFDPVYALMKLCFDHAFHFVYCDIPKTIEKAGKIDLNALSKLNDEGEMKEQRQCMIELIKKAKIDEKEWRSVENDYNNTMVRLSQMAIGPSKLNFTSSDFFKDILFPEKNGPSVSDVGESSHGFKPSQAKRRKQRLLKMMVEGLLTKEEDGDEGPHPDGESLPMLDSTLDV</sequence>
<organism evidence="2 3">
    <name type="scientific">Nezara viridula</name>
    <name type="common">Southern green stink bug</name>
    <name type="synonym">Cimex viridulus</name>
    <dbReference type="NCBI Taxonomy" id="85310"/>
    <lineage>
        <taxon>Eukaryota</taxon>
        <taxon>Metazoa</taxon>
        <taxon>Ecdysozoa</taxon>
        <taxon>Arthropoda</taxon>
        <taxon>Hexapoda</taxon>
        <taxon>Insecta</taxon>
        <taxon>Pterygota</taxon>
        <taxon>Neoptera</taxon>
        <taxon>Paraneoptera</taxon>
        <taxon>Hemiptera</taxon>
        <taxon>Heteroptera</taxon>
        <taxon>Panheteroptera</taxon>
        <taxon>Pentatomomorpha</taxon>
        <taxon>Pentatomoidea</taxon>
        <taxon>Pentatomidae</taxon>
        <taxon>Pentatominae</taxon>
        <taxon>Nezara</taxon>
    </lineage>
</organism>
<feature type="region of interest" description="Disordered" evidence="1">
    <location>
        <begin position="232"/>
        <end position="291"/>
    </location>
</feature>
<gene>
    <name evidence="2" type="ORF">NEZAVI_LOCUS5070</name>
</gene>
<evidence type="ECO:0000313" key="2">
    <source>
        <dbReference type="EMBL" id="CAH1394603.1"/>
    </source>
</evidence>
<dbReference type="EMBL" id="OV725079">
    <property type="protein sequence ID" value="CAH1394603.1"/>
    <property type="molecule type" value="Genomic_DNA"/>
</dbReference>
<keyword evidence="3" id="KW-1185">Reference proteome</keyword>
<protein>
    <recommendedName>
        <fullName evidence="4">snRNA-activating protein complex subunit 1</fullName>
    </recommendedName>
</protein>
<dbReference type="GO" id="GO:0019185">
    <property type="term" value="C:snRNA-activating protein complex"/>
    <property type="evidence" value="ECO:0007669"/>
    <property type="project" value="TreeGrafter"/>
</dbReference>
<dbReference type="GO" id="GO:0043565">
    <property type="term" value="F:sequence-specific DNA binding"/>
    <property type="evidence" value="ECO:0007669"/>
    <property type="project" value="TreeGrafter"/>
</dbReference>